<protein>
    <submittedName>
        <fullName evidence="2">Uncharacterized protein LOC109721473</fullName>
    </submittedName>
</protein>
<keyword evidence="1" id="KW-1185">Reference proteome</keyword>
<reference evidence="2" key="2">
    <citation type="submission" date="2025-08" db="UniProtKB">
        <authorList>
            <consortium name="RefSeq"/>
        </authorList>
    </citation>
    <scope>IDENTIFICATION</scope>
    <source>
        <tissue evidence="2">Leaf</tissue>
    </source>
</reference>
<name>A0A6P5GHA3_ANACO</name>
<evidence type="ECO:0000313" key="2">
    <source>
        <dbReference type="RefSeq" id="XP_020104715.1"/>
    </source>
</evidence>
<dbReference type="GeneID" id="109721473"/>
<dbReference type="PANTHER" id="PTHR46890">
    <property type="entry name" value="NON-LTR RETROLELEMENT REVERSE TRANSCRIPTASE-LIKE PROTEIN-RELATED"/>
    <property type="match status" value="1"/>
</dbReference>
<accession>A0A6P5GHA3</accession>
<dbReference type="OrthoDB" id="696139at2759"/>
<proteinExistence type="predicted"/>
<gene>
    <name evidence="2" type="primary">LOC109721473</name>
</gene>
<organism evidence="1 2">
    <name type="scientific">Ananas comosus</name>
    <name type="common">Pineapple</name>
    <name type="synonym">Ananas ananas</name>
    <dbReference type="NCBI Taxonomy" id="4615"/>
    <lineage>
        <taxon>Eukaryota</taxon>
        <taxon>Viridiplantae</taxon>
        <taxon>Streptophyta</taxon>
        <taxon>Embryophyta</taxon>
        <taxon>Tracheophyta</taxon>
        <taxon>Spermatophyta</taxon>
        <taxon>Magnoliopsida</taxon>
        <taxon>Liliopsida</taxon>
        <taxon>Poales</taxon>
        <taxon>Bromeliaceae</taxon>
        <taxon>Bromelioideae</taxon>
        <taxon>Ananas</taxon>
    </lineage>
</organism>
<dbReference type="InterPro" id="IPR036691">
    <property type="entry name" value="Endo/exonu/phosph_ase_sf"/>
</dbReference>
<dbReference type="AlphaFoldDB" id="A0A6P5GHA3"/>
<evidence type="ECO:0000313" key="1">
    <source>
        <dbReference type="Proteomes" id="UP000515123"/>
    </source>
</evidence>
<dbReference type="RefSeq" id="XP_020104715.1">
    <property type="nucleotide sequence ID" value="XM_020249126.1"/>
</dbReference>
<reference evidence="1" key="1">
    <citation type="journal article" date="2015" name="Nat. Genet.">
        <title>The pineapple genome and the evolution of CAM photosynthesis.</title>
        <authorList>
            <person name="Ming R."/>
            <person name="VanBuren R."/>
            <person name="Wai C.M."/>
            <person name="Tang H."/>
            <person name="Schatz M.C."/>
            <person name="Bowers J.E."/>
            <person name="Lyons E."/>
            <person name="Wang M.L."/>
            <person name="Chen J."/>
            <person name="Biggers E."/>
            <person name="Zhang J."/>
            <person name="Huang L."/>
            <person name="Zhang L."/>
            <person name="Miao W."/>
            <person name="Zhang J."/>
            <person name="Ye Z."/>
            <person name="Miao C."/>
            <person name="Lin Z."/>
            <person name="Wang H."/>
            <person name="Zhou H."/>
            <person name="Yim W.C."/>
            <person name="Priest H.D."/>
            <person name="Zheng C."/>
            <person name="Woodhouse M."/>
            <person name="Edger P.P."/>
            <person name="Guyot R."/>
            <person name="Guo H.B."/>
            <person name="Guo H."/>
            <person name="Zheng G."/>
            <person name="Singh R."/>
            <person name="Sharma A."/>
            <person name="Min X."/>
            <person name="Zheng Y."/>
            <person name="Lee H."/>
            <person name="Gurtowski J."/>
            <person name="Sedlazeck F.J."/>
            <person name="Harkess A."/>
            <person name="McKain M.R."/>
            <person name="Liao Z."/>
            <person name="Fang J."/>
            <person name="Liu J."/>
            <person name="Zhang X."/>
            <person name="Zhang Q."/>
            <person name="Hu W."/>
            <person name="Qin Y."/>
            <person name="Wang K."/>
            <person name="Chen L.Y."/>
            <person name="Shirley N."/>
            <person name="Lin Y.R."/>
            <person name="Liu L.Y."/>
            <person name="Hernandez A.G."/>
            <person name="Wright C.L."/>
            <person name="Bulone V."/>
            <person name="Tuskan G.A."/>
            <person name="Heath K."/>
            <person name="Zee F."/>
            <person name="Moore P.H."/>
            <person name="Sunkar R."/>
            <person name="Leebens-Mack J.H."/>
            <person name="Mockler T."/>
            <person name="Bennetzen J.L."/>
            <person name="Freeling M."/>
            <person name="Sankoff D."/>
            <person name="Paterson A.H."/>
            <person name="Zhu X."/>
            <person name="Yang X."/>
            <person name="Smith J.A."/>
            <person name="Cushman J.C."/>
            <person name="Paull R.E."/>
            <person name="Yu Q."/>
        </authorList>
    </citation>
    <scope>NUCLEOTIDE SEQUENCE [LARGE SCALE GENOMIC DNA]</scope>
    <source>
        <strain evidence="1">cv. F153</strain>
    </source>
</reference>
<dbReference type="PANTHER" id="PTHR46890:SF48">
    <property type="entry name" value="RNA-DIRECTED DNA POLYMERASE"/>
    <property type="match status" value="1"/>
</dbReference>
<dbReference type="InterPro" id="IPR052343">
    <property type="entry name" value="Retrotransposon-Effector_Assoc"/>
</dbReference>
<dbReference type="SUPFAM" id="SSF56219">
    <property type="entry name" value="DNase I-like"/>
    <property type="match status" value="1"/>
</dbReference>
<sequence length="392" mass="45234">MARLDRFLVSTEWDQEFPLTKVESLPRVTSDHFPILLSSESNVPRTRKIFRFEDVWLTHEDLVSKLPGWWQEEREDLNIRGVKNKLMGEIHEIDKVEEQRDLTQDVLKKIDVLKGKLSRVLKDEEVLWRTRAKQHCLREGDGNTRFFHAIANGQRRTNRFFTPDESALSSFGEWSSLFSSNRVNPTNITHVTRPFDIEEIKQAEMDAGKLSTSPIDYAFICLIPNKEGAKRTDDFRPISLLNGIQKIISKVLANRLECLMSELIFPSQSSFLKRRNITDAYAAVCELMGWGSKLAVEGVGVAVLVNGEATNWIKMNRRVRQRDPLPPFLFLLIAECLIRMTNEATSNNLIKGLGLSDTARVTVVQYADDTFFFSEAKRSYMRNLKFLWLLFE</sequence>
<dbReference type="Proteomes" id="UP000515123">
    <property type="component" value="Linkage group 15"/>
</dbReference>